<feature type="coiled-coil region" evidence="1">
    <location>
        <begin position="105"/>
        <end position="174"/>
    </location>
</feature>
<dbReference type="AlphaFoldDB" id="A0A2V0PR37"/>
<sequence length="366" mass="38480">MSYRKRKGGFGSADAAAAAAQASWAARADRPSRGTQTLAPWPPAPPPPQQPAPAQQQADQVEPEQQQEGGEAAPDAAEADRAAVRRIARARRETEVAFTHDAAAVPRLERELAAEKAGAQRLREENQRLQSALAAAQAAVDGAAAQRLGAQHALGGTKRQLQVAQQQRDNAQRALAALSPGAVSEVALERMRGDGGGFGLHVVGALAQLVSKGLSFRQVPGAFNAAHRMLFSGRAPSRSIHPTTVSRILKVVRKTVGGWLLAEIKAGMVLAVYTDGSSPDGLRGRHLDIRRVTGYMQLQNGSWRHLHRVASIAEPADTKAATTAEALVDALVSQLQVAGAAEGQVGAVVCDNTSSMSSMQRGAIVQ</sequence>
<feature type="compositionally biased region" description="Low complexity" evidence="2">
    <location>
        <begin position="52"/>
        <end position="76"/>
    </location>
</feature>
<protein>
    <submittedName>
        <fullName evidence="3">Uncharacterized protein</fullName>
    </submittedName>
</protein>
<evidence type="ECO:0000313" key="4">
    <source>
        <dbReference type="Proteomes" id="UP000247498"/>
    </source>
</evidence>
<dbReference type="Proteomes" id="UP000247498">
    <property type="component" value="Unassembled WGS sequence"/>
</dbReference>
<feature type="compositionally biased region" description="Pro residues" evidence="2">
    <location>
        <begin position="40"/>
        <end position="51"/>
    </location>
</feature>
<evidence type="ECO:0000256" key="1">
    <source>
        <dbReference type="SAM" id="Coils"/>
    </source>
</evidence>
<feature type="region of interest" description="Disordered" evidence="2">
    <location>
        <begin position="1"/>
        <end position="82"/>
    </location>
</feature>
<keyword evidence="4" id="KW-1185">Reference proteome</keyword>
<feature type="compositionally biased region" description="Low complexity" evidence="2">
    <location>
        <begin position="12"/>
        <end position="26"/>
    </location>
</feature>
<keyword evidence="1" id="KW-0175">Coiled coil</keyword>
<reference evidence="3 4" key="1">
    <citation type="journal article" date="2018" name="Sci. Rep.">
        <title>Raphidocelis subcapitata (=Pseudokirchneriella subcapitata) provides an insight into genome evolution and environmental adaptations in the Sphaeropleales.</title>
        <authorList>
            <person name="Suzuki S."/>
            <person name="Yamaguchi H."/>
            <person name="Nakajima N."/>
            <person name="Kawachi M."/>
        </authorList>
    </citation>
    <scope>NUCLEOTIDE SEQUENCE [LARGE SCALE GENOMIC DNA]</scope>
    <source>
        <strain evidence="3 4">NIES-35</strain>
    </source>
</reference>
<gene>
    <name evidence="3" type="ORF">Rsub_12748</name>
</gene>
<dbReference type="EMBL" id="BDRX01000187">
    <property type="protein sequence ID" value="GBG00018.1"/>
    <property type="molecule type" value="Genomic_DNA"/>
</dbReference>
<evidence type="ECO:0000256" key="2">
    <source>
        <dbReference type="SAM" id="MobiDB-lite"/>
    </source>
</evidence>
<name>A0A2V0PR37_9CHLO</name>
<evidence type="ECO:0000313" key="3">
    <source>
        <dbReference type="EMBL" id="GBG00018.1"/>
    </source>
</evidence>
<dbReference type="InParanoid" id="A0A2V0PR37"/>
<comment type="caution">
    <text evidence="3">The sequence shown here is derived from an EMBL/GenBank/DDBJ whole genome shotgun (WGS) entry which is preliminary data.</text>
</comment>
<proteinExistence type="predicted"/>
<feature type="non-terminal residue" evidence="3">
    <location>
        <position position="366"/>
    </location>
</feature>
<organism evidence="3 4">
    <name type="scientific">Raphidocelis subcapitata</name>
    <dbReference type="NCBI Taxonomy" id="307507"/>
    <lineage>
        <taxon>Eukaryota</taxon>
        <taxon>Viridiplantae</taxon>
        <taxon>Chlorophyta</taxon>
        <taxon>core chlorophytes</taxon>
        <taxon>Chlorophyceae</taxon>
        <taxon>CS clade</taxon>
        <taxon>Sphaeropleales</taxon>
        <taxon>Selenastraceae</taxon>
        <taxon>Raphidocelis</taxon>
    </lineage>
</organism>
<accession>A0A2V0PR37</accession>